<name>A0A1I8FLI6_9PLAT</name>
<dbReference type="WBParaSite" id="maker-unitig_38845-snap-gene-0.2-mRNA-1">
    <property type="protein sequence ID" value="maker-unitig_38845-snap-gene-0.2-mRNA-1"/>
    <property type="gene ID" value="maker-unitig_38845-snap-gene-0.2"/>
</dbReference>
<dbReference type="SUPFAM" id="SSF49599">
    <property type="entry name" value="TRAF domain-like"/>
    <property type="match status" value="1"/>
</dbReference>
<protein>
    <submittedName>
        <fullName evidence="4">RING-type domain-containing protein</fullName>
    </submittedName>
</protein>
<evidence type="ECO:0000313" key="4">
    <source>
        <dbReference type="WBParaSite" id="maker-unitig_38845-snap-gene-0.2-mRNA-1"/>
    </source>
</evidence>
<feature type="domain" description="TRAF1-6 MATH" evidence="2">
    <location>
        <begin position="369"/>
        <end position="403"/>
    </location>
</feature>
<evidence type="ECO:0000313" key="3">
    <source>
        <dbReference type="Proteomes" id="UP000095280"/>
    </source>
</evidence>
<dbReference type="Gene3D" id="3.30.40.10">
    <property type="entry name" value="Zinc/RING finger domain, C3HC4 (zinc finger)"/>
    <property type="match status" value="1"/>
</dbReference>
<feature type="region of interest" description="Disordered" evidence="1">
    <location>
        <begin position="262"/>
        <end position="290"/>
    </location>
</feature>
<evidence type="ECO:0000259" key="2">
    <source>
        <dbReference type="Pfam" id="PF21355"/>
    </source>
</evidence>
<keyword evidence="3" id="KW-1185">Reference proteome</keyword>
<dbReference type="Proteomes" id="UP000095280">
    <property type="component" value="Unplaced"/>
</dbReference>
<dbReference type="Gene3D" id="2.60.210.10">
    <property type="entry name" value="Apoptosis, Tumor Necrosis Factor Receptor Associated Protein 2, Chain A"/>
    <property type="match status" value="1"/>
</dbReference>
<dbReference type="Pfam" id="PF21355">
    <property type="entry name" value="TRAF-mep_MATH"/>
    <property type="match status" value="1"/>
</dbReference>
<proteinExistence type="predicted"/>
<dbReference type="AlphaFoldDB" id="A0A1I8FLI6"/>
<dbReference type="InterPro" id="IPR013083">
    <property type="entry name" value="Znf_RING/FYVE/PHD"/>
</dbReference>
<dbReference type="PANTHER" id="PTHR10131:SF138">
    <property type="entry name" value="RE66324P"/>
    <property type="match status" value="1"/>
</dbReference>
<organism evidence="3 4">
    <name type="scientific">Macrostomum lignano</name>
    <dbReference type="NCBI Taxonomy" id="282301"/>
    <lineage>
        <taxon>Eukaryota</taxon>
        <taxon>Metazoa</taxon>
        <taxon>Spiralia</taxon>
        <taxon>Lophotrochozoa</taxon>
        <taxon>Platyhelminthes</taxon>
        <taxon>Rhabditophora</taxon>
        <taxon>Macrostomorpha</taxon>
        <taxon>Macrostomida</taxon>
        <taxon>Macrostomidae</taxon>
        <taxon>Macrostomum</taxon>
    </lineage>
</organism>
<dbReference type="GO" id="GO:0009898">
    <property type="term" value="C:cytoplasmic side of plasma membrane"/>
    <property type="evidence" value="ECO:0007669"/>
    <property type="project" value="TreeGrafter"/>
</dbReference>
<dbReference type="SUPFAM" id="SSF57850">
    <property type="entry name" value="RING/U-box"/>
    <property type="match status" value="1"/>
</dbReference>
<sequence>KSNGRKQSSCKMGYKIGGIDKLEARYKCAHCHLLLREPMQGDCGHRYCRRNCVQLKFNEAKQKGEPEINKSLKVQCPELSLRHGDAGVRSWNDHLKSARFSAEPLRAVSAENWLLCRFWAEHKEQKCPQKTVWPCDCVQGASKPLSPLDEHKSSTVHWQYSECEFCLARVKDNEEAKRLSLVERMSGRVAHHTVSFRAAGPCQNGGSPQQQLIHQSRSLVPVSRGAAAARQRRELQGAGLRADWEKAAGLGVQDEVHGAAHRLGEDSEGPPRQHRAGRQGEGAASGDQERQFDNCYDKIRQYELRMQKDWEKKLDIERKTPGAEMKILDLERRVEVLEHAGYDGVLVWKITDRAPAQGGGAGGQSVSRSHSPPFYTGKAGYKMCGRLYLNGDGAGKKHAHAALLRDHARCLDGTPAALDQNFDEHRDRRLQAAPDTSVGLRSKRAQPRTMNRIGLGPLPFMFRIGRLRGTAVARGYVKGRRHVHQGFIVDKKRGDLPTLKSSRACPKATTD</sequence>
<dbReference type="InterPro" id="IPR049342">
    <property type="entry name" value="TRAF1-6_MATH_dom"/>
</dbReference>
<evidence type="ECO:0000256" key="1">
    <source>
        <dbReference type="SAM" id="MobiDB-lite"/>
    </source>
</evidence>
<dbReference type="GO" id="GO:0005164">
    <property type="term" value="F:tumor necrosis factor receptor binding"/>
    <property type="evidence" value="ECO:0007669"/>
    <property type="project" value="TreeGrafter"/>
</dbReference>
<dbReference type="InterPro" id="IPR008974">
    <property type="entry name" value="TRAF-like"/>
</dbReference>
<reference evidence="4" key="1">
    <citation type="submission" date="2016-11" db="UniProtKB">
        <authorList>
            <consortium name="WormBaseParasite"/>
        </authorList>
    </citation>
    <scope>IDENTIFICATION</scope>
</reference>
<feature type="compositionally biased region" description="Basic and acidic residues" evidence="1">
    <location>
        <begin position="262"/>
        <end position="271"/>
    </location>
</feature>
<dbReference type="GO" id="GO:0043122">
    <property type="term" value="P:regulation of canonical NF-kappaB signal transduction"/>
    <property type="evidence" value="ECO:0007669"/>
    <property type="project" value="TreeGrafter"/>
</dbReference>
<accession>A0A1I8FLI6</accession>
<dbReference type="PANTHER" id="PTHR10131">
    <property type="entry name" value="TNF RECEPTOR ASSOCIATED FACTOR"/>
    <property type="match status" value="1"/>
</dbReference>